<keyword evidence="6 12" id="KW-0547">Nucleotide-binding</keyword>
<evidence type="ECO:0000256" key="12">
    <source>
        <dbReference type="RuleBase" id="RU000492"/>
    </source>
</evidence>
<evidence type="ECO:0000313" key="16">
    <source>
        <dbReference type="EMBL" id="GFH55989.1"/>
    </source>
</evidence>
<evidence type="ECO:0000256" key="13">
    <source>
        <dbReference type="SAM" id="MobiDB-lite"/>
    </source>
</evidence>
<reference evidence="16 17" key="1">
    <citation type="journal article" date="2021" name="Sci. Rep.">
        <title>The genome of the diatom Chaetoceros tenuissimus carries an ancient integrated fragment of an extant virus.</title>
        <authorList>
            <person name="Hongo Y."/>
            <person name="Kimura K."/>
            <person name="Takaki Y."/>
            <person name="Yoshida Y."/>
            <person name="Baba S."/>
            <person name="Kobayashi G."/>
            <person name="Nagasaki K."/>
            <person name="Hano T."/>
            <person name="Tomaru Y."/>
        </authorList>
    </citation>
    <scope>NUCLEOTIDE SEQUENCE [LARGE SCALE GENOMIC DNA]</scope>
    <source>
        <strain evidence="16 17">NIES-3715</strain>
    </source>
</reference>
<dbReference type="InterPro" id="IPR000629">
    <property type="entry name" value="RNA-helicase_DEAD-box_CS"/>
</dbReference>
<dbReference type="CDD" id="cd18787">
    <property type="entry name" value="SF2_C_DEAD"/>
    <property type="match status" value="1"/>
</dbReference>
<dbReference type="EC" id="3.6.4.13" evidence="3"/>
<evidence type="ECO:0000256" key="5">
    <source>
        <dbReference type="ARBA" id="ARBA00022552"/>
    </source>
</evidence>
<accession>A0AAD3D1I2</accession>
<feature type="region of interest" description="Disordered" evidence="13">
    <location>
        <begin position="61"/>
        <end position="111"/>
    </location>
</feature>
<dbReference type="Pfam" id="PF00270">
    <property type="entry name" value="DEAD"/>
    <property type="match status" value="1"/>
</dbReference>
<dbReference type="PANTHER" id="PTHR47958">
    <property type="entry name" value="ATP-DEPENDENT RNA HELICASE DBP3"/>
    <property type="match status" value="1"/>
</dbReference>
<dbReference type="AlphaFoldDB" id="A0AAD3D1I2"/>
<comment type="subcellular location">
    <subcellularLocation>
        <location evidence="1">Nucleus</location>
        <location evidence="1">Nucleolus</location>
    </subcellularLocation>
</comment>
<dbReference type="GO" id="GO:0016787">
    <property type="term" value="F:hydrolase activity"/>
    <property type="evidence" value="ECO:0007669"/>
    <property type="project" value="UniProtKB-KW"/>
</dbReference>
<dbReference type="EMBL" id="BLLK01000051">
    <property type="protein sequence ID" value="GFH55989.1"/>
    <property type="molecule type" value="Genomic_DNA"/>
</dbReference>
<keyword evidence="5" id="KW-0698">rRNA processing</keyword>
<comment type="caution">
    <text evidence="16">The sequence shown here is derived from an EMBL/GenBank/DDBJ whole genome shotgun (WGS) entry which is preliminary data.</text>
</comment>
<dbReference type="InterPro" id="IPR014001">
    <property type="entry name" value="Helicase_ATP-bd"/>
</dbReference>
<organism evidence="16 17">
    <name type="scientific">Chaetoceros tenuissimus</name>
    <dbReference type="NCBI Taxonomy" id="426638"/>
    <lineage>
        <taxon>Eukaryota</taxon>
        <taxon>Sar</taxon>
        <taxon>Stramenopiles</taxon>
        <taxon>Ochrophyta</taxon>
        <taxon>Bacillariophyta</taxon>
        <taxon>Coscinodiscophyceae</taxon>
        <taxon>Chaetocerotophycidae</taxon>
        <taxon>Chaetocerotales</taxon>
        <taxon>Chaetocerotaceae</taxon>
        <taxon>Chaetoceros</taxon>
    </lineage>
</organism>
<comment type="similarity">
    <text evidence="2">Belongs to the DEAD box helicase family. DDX5/DBP2 subfamily.</text>
</comment>
<feature type="compositionally biased region" description="Basic and acidic residues" evidence="13">
    <location>
        <begin position="67"/>
        <end position="76"/>
    </location>
</feature>
<feature type="compositionally biased region" description="Basic residues" evidence="13">
    <location>
        <begin position="77"/>
        <end position="92"/>
    </location>
</feature>
<evidence type="ECO:0000256" key="11">
    <source>
        <dbReference type="ARBA" id="ARBA00037449"/>
    </source>
</evidence>
<dbReference type="CDD" id="cd00268">
    <property type="entry name" value="DEADc"/>
    <property type="match status" value="1"/>
</dbReference>
<keyword evidence="7 12" id="KW-0378">Hydrolase</keyword>
<dbReference type="GO" id="GO:0003724">
    <property type="term" value="F:RNA helicase activity"/>
    <property type="evidence" value="ECO:0007669"/>
    <property type="project" value="UniProtKB-EC"/>
</dbReference>
<dbReference type="InterPro" id="IPR011545">
    <property type="entry name" value="DEAD/DEAH_box_helicase_dom"/>
</dbReference>
<dbReference type="Gene3D" id="3.40.50.300">
    <property type="entry name" value="P-loop containing nucleotide triphosphate hydrolases"/>
    <property type="match status" value="2"/>
</dbReference>
<evidence type="ECO:0000256" key="7">
    <source>
        <dbReference type="ARBA" id="ARBA00022801"/>
    </source>
</evidence>
<gene>
    <name evidence="16" type="ORF">CTEN210_12465</name>
</gene>
<keyword evidence="4" id="KW-0690">Ribosome biogenesis</keyword>
<comment type="function">
    <text evidence="11">ATP-dependent RNA helicase required for 60S ribosomal subunit synthesis. Involved in efficient pre-rRNA processing, predominantly at site A3, which is necessary for the normal formation of 25S and 5.8S rRNAs.</text>
</comment>
<evidence type="ECO:0000259" key="15">
    <source>
        <dbReference type="PROSITE" id="PS51194"/>
    </source>
</evidence>
<dbReference type="InterPro" id="IPR027417">
    <property type="entry name" value="P-loop_NTPase"/>
</dbReference>
<dbReference type="GO" id="GO:0005524">
    <property type="term" value="F:ATP binding"/>
    <property type="evidence" value="ECO:0007669"/>
    <property type="project" value="UniProtKB-KW"/>
</dbReference>
<protein>
    <recommendedName>
        <fullName evidence="3">RNA helicase</fullName>
        <ecNumber evidence="3">3.6.4.13</ecNumber>
    </recommendedName>
</protein>
<keyword evidence="10" id="KW-0539">Nucleus</keyword>
<evidence type="ECO:0000313" key="17">
    <source>
        <dbReference type="Proteomes" id="UP001054902"/>
    </source>
</evidence>
<name>A0AAD3D1I2_9STRA</name>
<feature type="domain" description="Helicase C-terminal" evidence="15">
    <location>
        <begin position="418"/>
        <end position="571"/>
    </location>
</feature>
<dbReference type="PROSITE" id="PS51194">
    <property type="entry name" value="HELICASE_CTER"/>
    <property type="match status" value="1"/>
</dbReference>
<sequence>MDSVIKAAKKILKKSSDPLNLKDVLKKVAKKTDGKATSDEIEKWINQSDKFTIDGKTISLSKSKKRKSDDVDDKAAKKAAKKAKKEAKKKKKASSDSSSAGDMTETSVSTSGDSLTLADCEQWRKEKKVVLKATTDDEEGNKLSEALKKNEAYVPYNNFTSDRIKKCVHEAFLKQCKKNGFTSPSPIQAQCWPVLLNPGSDGKRRDIVGIAETGSGKTLAFSVPALTALANESVAGKKRRTPRMLVLSPTRELAMQSHVVIEEYGSLVNLKSMCVFGGVPKYQQVNDLKKGMDCVVATPGRIKDLINDGACDLSRVSQLVLDEADRMLDMGFEEDVRYIISQCMDKENGRQTAMFSATWPAAIQQIALEYMVNPVRVYVGFEAIVGSNGEGVMDDSLSANKRVTQNVEVIEDRAREARLRSLLQKYAKKHSKKSPYRILIFALYKKEAARLEGNLARAGYSGLVTSIHGDKSQDARTQALQQFKDGTCPLLVATDVAARGLDIPNVELVINYTFPLTIEDYVHRIGRTGRAGKTGISFTFFQPGDKGHAGELQQVMKQAGQTPPEALMKFGSTIKKKEHKLYGNFGPRGGGPMKKAVKITFDSDSE</sequence>
<dbReference type="Pfam" id="PF00271">
    <property type="entry name" value="Helicase_C"/>
    <property type="match status" value="1"/>
</dbReference>
<proteinExistence type="inferred from homology"/>
<dbReference type="PROSITE" id="PS51192">
    <property type="entry name" value="HELICASE_ATP_BIND_1"/>
    <property type="match status" value="1"/>
</dbReference>
<evidence type="ECO:0000256" key="1">
    <source>
        <dbReference type="ARBA" id="ARBA00004604"/>
    </source>
</evidence>
<evidence type="ECO:0000256" key="6">
    <source>
        <dbReference type="ARBA" id="ARBA00022741"/>
    </source>
</evidence>
<evidence type="ECO:0000256" key="10">
    <source>
        <dbReference type="ARBA" id="ARBA00023242"/>
    </source>
</evidence>
<keyword evidence="9 12" id="KW-0067">ATP-binding</keyword>
<dbReference type="SMART" id="SM00487">
    <property type="entry name" value="DEXDc"/>
    <property type="match status" value="1"/>
</dbReference>
<evidence type="ECO:0000256" key="3">
    <source>
        <dbReference type="ARBA" id="ARBA00012552"/>
    </source>
</evidence>
<dbReference type="InterPro" id="IPR001650">
    <property type="entry name" value="Helicase_C-like"/>
</dbReference>
<keyword evidence="8 12" id="KW-0347">Helicase</keyword>
<dbReference type="Proteomes" id="UP001054902">
    <property type="component" value="Unassembled WGS sequence"/>
</dbReference>
<evidence type="ECO:0000256" key="9">
    <source>
        <dbReference type="ARBA" id="ARBA00022840"/>
    </source>
</evidence>
<keyword evidence="17" id="KW-1185">Reference proteome</keyword>
<feature type="domain" description="Helicase ATP-binding" evidence="14">
    <location>
        <begin position="198"/>
        <end position="377"/>
    </location>
</feature>
<dbReference type="SMART" id="SM00490">
    <property type="entry name" value="HELICc"/>
    <property type="match status" value="1"/>
</dbReference>
<dbReference type="InterPro" id="IPR044742">
    <property type="entry name" value="DEAD/DEAH_RhlB"/>
</dbReference>
<dbReference type="SUPFAM" id="SSF52540">
    <property type="entry name" value="P-loop containing nucleoside triphosphate hydrolases"/>
    <property type="match status" value="1"/>
</dbReference>
<evidence type="ECO:0000256" key="2">
    <source>
        <dbReference type="ARBA" id="ARBA00009334"/>
    </source>
</evidence>
<evidence type="ECO:0000259" key="14">
    <source>
        <dbReference type="PROSITE" id="PS51192"/>
    </source>
</evidence>
<dbReference type="FunFam" id="3.40.50.300:FF:000008">
    <property type="entry name" value="ATP-dependent RNA helicase RhlB"/>
    <property type="match status" value="1"/>
</dbReference>
<dbReference type="GO" id="GO:0003676">
    <property type="term" value="F:nucleic acid binding"/>
    <property type="evidence" value="ECO:0007669"/>
    <property type="project" value="InterPro"/>
</dbReference>
<dbReference type="PROSITE" id="PS00039">
    <property type="entry name" value="DEAD_ATP_HELICASE"/>
    <property type="match status" value="1"/>
</dbReference>
<evidence type="ECO:0000256" key="4">
    <source>
        <dbReference type="ARBA" id="ARBA00022517"/>
    </source>
</evidence>
<evidence type="ECO:0000256" key="8">
    <source>
        <dbReference type="ARBA" id="ARBA00022806"/>
    </source>
</evidence>